<dbReference type="EC" id="3.1.3.2" evidence="3"/>
<organism evidence="9 10">
    <name type="scientific">Vespula pensylvanica</name>
    <name type="common">Western yellow jacket</name>
    <name type="synonym">Wasp</name>
    <dbReference type="NCBI Taxonomy" id="30213"/>
    <lineage>
        <taxon>Eukaryota</taxon>
        <taxon>Metazoa</taxon>
        <taxon>Ecdysozoa</taxon>
        <taxon>Arthropoda</taxon>
        <taxon>Hexapoda</taxon>
        <taxon>Insecta</taxon>
        <taxon>Pterygota</taxon>
        <taxon>Neoptera</taxon>
        <taxon>Endopterygota</taxon>
        <taxon>Hymenoptera</taxon>
        <taxon>Apocrita</taxon>
        <taxon>Aculeata</taxon>
        <taxon>Vespoidea</taxon>
        <taxon>Vespidae</taxon>
        <taxon>Vespinae</taxon>
        <taxon>Vespula</taxon>
    </lineage>
</organism>
<dbReference type="Gene3D" id="3.40.50.1240">
    <property type="entry name" value="Phosphoglycerate mutase-like"/>
    <property type="match status" value="1"/>
</dbReference>
<evidence type="ECO:0000256" key="1">
    <source>
        <dbReference type="ARBA" id="ARBA00000032"/>
    </source>
</evidence>
<evidence type="ECO:0000313" key="10">
    <source>
        <dbReference type="Proteomes" id="UP000600918"/>
    </source>
</evidence>
<sequence>MDVKPLFIFLISLRFTLGIEELKLLQIIFMHKQYVPYQDIMRNNMTLLSNNFSYNYINSMTKDIPKIGKMNMYNLGAYLRRRYDKFLGDVYTSKIMKMRTTEFPLSQISAQIVNAALWPPSKLQKWNNDLNWQPIPFEYTRMEKDTLFLGTYCPRFKIEELKAEKDMQKIILHHTPLFHYVSNHTGIKMTKPSDIEYLYNILYTKAAYNLSLPHWATETFPDGEIYNVTLLQYDLLSKTTIQKQLNGGTFLKEITVNALKYIQGNITKDRKIIMYSGDDRNIVGILKALNLWSPHIPSEATSLIFEMYFNNVTSKYGIKINYYTGIHKENIFLTLPECSIICPLDIFSKIVLNSVPVNEESLCQWTNDSLHTNMTSESNASNQNFHKWINTILLLILVVMMYK</sequence>
<evidence type="ECO:0000256" key="3">
    <source>
        <dbReference type="ARBA" id="ARBA00012646"/>
    </source>
</evidence>
<keyword evidence="6" id="KW-1015">Disulfide bond</keyword>
<keyword evidence="10" id="KW-1185">Reference proteome</keyword>
<evidence type="ECO:0000256" key="6">
    <source>
        <dbReference type="ARBA" id="ARBA00023157"/>
    </source>
</evidence>
<accession>A0A834PB73</accession>
<dbReference type="PANTHER" id="PTHR11567:SF211">
    <property type="entry name" value="PROSTATIC ACID PHOSPHATASE"/>
    <property type="match status" value="1"/>
</dbReference>
<comment type="catalytic activity">
    <reaction evidence="1">
        <text>a phosphate monoester + H2O = an alcohol + phosphate</text>
        <dbReference type="Rhea" id="RHEA:15017"/>
        <dbReference type="ChEBI" id="CHEBI:15377"/>
        <dbReference type="ChEBI" id="CHEBI:30879"/>
        <dbReference type="ChEBI" id="CHEBI:43474"/>
        <dbReference type="ChEBI" id="CHEBI:67140"/>
        <dbReference type="EC" id="3.1.3.2"/>
    </reaction>
</comment>
<keyword evidence="7" id="KW-0325">Glycoprotein</keyword>
<comment type="similarity">
    <text evidence="2">Belongs to the histidine acid phosphatase family.</text>
</comment>
<name>A0A834PB73_VESPE</name>
<dbReference type="EMBL" id="JACSDY010000002">
    <property type="protein sequence ID" value="KAF7435109.1"/>
    <property type="molecule type" value="Genomic_DNA"/>
</dbReference>
<dbReference type="Pfam" id="PF00328">
    <property type="entry name" value="His_Phos_2"/>
    <property type="match status" value="1"/>
</dbReference>
<evidence type="ECO:0000256" key="7">
    <source>
        <dbReference type="ARBA" id="ARBA00023180"/>
    </source>
</evidence>
<dbReference type="OrthoDB" id="5821688at2759"/>
<reference evidence="9" key="1">
    <citation type="journal article" date="2020" name="G3 (Bethesda)">
        <title>High-Quality Assemblies for Three Invasive Social Wasps from the &lt;i&gt;Vespula&lt;/i&gt; Genus.</title>
        <authorList>
            <person name="Harrop T.W.R."/>
            <person name="Guhlin J."/>
            <person name="McLaughlin G.M."/>
            <person name="Permina E."/>
            <person name="Stockwell P."/>
            <person name="Gilligan J."/>
            <person name="Le Lec M.F."/>
            <person name="Gruber M.A.M."/>
            <person name="Quinn O."/>
            <person name="Lovegrove M."/>
            <person name="Duncan E.J."/>
            <person name="Remnant E.J."/>
            <person name="Van Eeckhoven J."/>
            <person name="Graham B."/>
            <person name="Knapp R.A."/>
            <person name="Langford K.W."/>
            <person name="Kronenberg Z."/>
            <person name="Press M.O."/>
            <person name="Eacker S.M."/>
            <person name="Wilson-Rankin E.E."/>
            <person name="Purcell J."/>
            <person name="Lester P.J."/>
            <person name="Dearden P.K."/>
        </authorList>
    </citation>
    <scope>NUCLEOTIDE SEQUENCE</scope>
    <source>
        <strain evidence="9">Volc-1</strain>
    </source>
</reference>
<dbReference type="SUPFAM" id="SSF53254">
    <property type="entry name" value="Phosphoglycerate mutase-like"/>
    <property type="match status" value="1"/>
</dbReference>
<dbReference type="AlphaFoldDB" id="A0A834PB73"/>
<evidence type="ECO:0000313" key="9">
    <source>
        <dbReference type="EMBL" id="KAF7435109.1"/>
    </source>
</evidence>
<protein>
    <recommendedName>
        <fullName evidence="3">acid phosphatase</fullName>
        <ecNumber evidence="3">3.1.3.2</ecNumber>
    </recommendedName>
</protein>
<evidence type="ECO:0000256" key="8">
    <source>
        <dbReference type="SAM" id="SignalP"/>
    </source>
</evidence>
<keyword evidence="4 8" id="KW-0732">Signal</keyword>
<keyword evidence="5" id="KW-0378">Hydrolase</keyword>
<dbReference type="PANTHER" id="PTHR11567">
    <property type="entry name" value="ACID PHOSPHATASE-RELATED"/>
    <property type="match status" value="1"/>
</dbReference>
<comment type="caution">
    <text evidence="9">The sequence shown here is derived from an EMBL/GenBank/DDBJ whole genome shotgun (WGS) entry which is preliminary data.</text>
</comment>
<dbReference type="Proteomes" id="UP000600918">
    <property type="component" value="Unassembled WGS sequence"/>
</dbReference>
<feature type="chain" id="PRO_5032920952" description="acid phosphatase" evidence="8">
    <location>
        <begin position="19"/>
        <end position="403"/>
    </location>
</feature>
<evidence type="ECO:0000256" key="5">
    <source>
        <dbReference type="ARBA" id="ARBA00022801"/>
    </source>
</evidence>
<dbReference type="InterPro" id="IPR029033">
    <property type="entry name" value="His_PPase_superfam"/>
</dbReference>
<dbReference type="GO" id="GO:0003993">
    <property type="term" value="F:acid phosphatase activity"/>
    <property type="evidence" value="ECO:0007669"/>
    <property type="project" value="UniProtKB-EC"/>
</dbReference>
<gene>
    <name evidence="9" type="ORF">H0235_003300</name>
</gene>
<dbReference type="InterPro" id="IPR050645">
    <property type="entry name" value="Histidine_acid_phosphatase"/>
</dbReference>
<proteinExistence type="inferred from homology"/>
<feature type="signal peptide" evidence="8">
    <location>
        <begin position="1"/>
        <end position="18"/>
    </location>
</feature>
<evidence type="ECO:0000256" key="4">
    <source>
        <dbReference type="ARBA" id="ARBA00022729"/>
    </source>
</evidence>
<dbReference type="InterPro" id="IPR000560">
    <property type="entry name" value="His_Pase_clade-2"/>
</dbReference>
<evidence type="ECO:0000256" key="2">
    <source>
        <dbReference type="ARBA" id="ARBA00005375"/>
    </source>
</evidence>